<proteinExistence type="predicted"/>
<reference evidence="2 3" key="1">
    <citation type="submission" date="2024-01" db="EMBL/GenBank/DDBJ databases">
        <authorList>
            <person name="Waweru B."/>
        </authorList>
    </citation>
    <scope>NUCLEOTIDE SEQUENCE [LARGE SCALE GENOMIC DNA]</scope>
</reference>
<organism evidence="2 3">
    <name type="scientific">Dovyalis caffra</name>
    <dbReference type="NCBI Taxonomy" id="77055"/>
    <lineage>
        <taxon>Eukaryota</taxon>
        <taxon>Viridiplantae</taxon>
        <taxon>Streptophyta</taxon>
        <taxon>Embryophyta</taxon>
        <taxon>Tracheophyta</taxon>
        <taxon>Spermatophyta</taxon>
        <taxon>Magnoliopsida</taxon>
        <taxon>eudicotyledons</taxon>
        <taxon>Gunneridae</taxon>
        <taxon>Pentapetalae</taxon>
        <taxon>rosids</taxon>
        <taxon>fabids</taxon>
        <taxon>Malpighiales</taxon>
        <taxon>Salicaceae</taxon>
        <taxon>Flacourtieae</taxon>
        <taxon>Dovyalis</taxon>
    </lineage>
</organism>
<name>A0AAV1RW64_9ROSI</name>
<dbReference type="EMBL" id="CAWUPB010001160">
    <property type="protein sequence ID" value="CAK7340936.1"/>
    <property type="molecule type" value="Genomic_DNA"/>
</dbReference>
<keyword evidence="1" id="KW-0732">Signal</keyword>
<gene>
    <name evidence="2" type="ORF">DCAF_LOCUS16026</name>
</gene>
<sequence length="203" mass="21906">MASSKALPFVAMLLVVLPMVAMADVDGNWTAFYDRLCKEVDCGKGKCVGNNSYPLSFECQCEPGWKQTQYDDDVDDDHRFLPCVIPNCTLNYGSCQPAPPPVPEKEAPNNSSFFDRTLGSDCADIIKVAKSTSGGTGTGAGTPGNPGEMYFQVLNSGGRTCHSDHHAARKVPMDDYIAHLYARSSEVRREIDGGGSWLASISV</sequence>
<dbReference type="PANTHER" id="PTHR33881:SF10">
    <property type="entry name" value="SLIT HOMOLOG 2 PROTEIN-LIKE"/>
    <property type="match status" value="1"/>
</dbReference>
<dbReference type="PANTHER" id="PTHR33881">
    <property type="entry name" value="NEUROGENIC LOCUS NOTCH-LIKE PROTEIN"/>
    <property type="match status" value="1"/>
</dbReference>
<evidence type="ECO:0000313" key="3">
    <source>
        <dbReference type="Proteomes" id="UP001314170"/>
    </source>
</evidence>
<evidence type="ECO:0000313" key="2">
    <source>
        <dbReference type="EMBL" id="CAK7340936.1"/>
    </source>
</evidence>
<evidence type="ECO:0000256" key="1">
    <source>
        <dbReference type="SAM" id="SignalP"/>
    </source>
</evidence>
<keyword evidence="3" id="KW-1185">Reference proteome</keyword>
<dbReference type="Proteomes" id="UP001314170">
    <property type="component" value="Unassembled WGS sequence"/>
</dbReference>
<comment type="caution">
    <text evidence="2">The sequence shown here is derived from an EMBL/GenBank/DDBJ whole genome shotgun (WGS) entry which is preliminary data.</text>
</comment>
<feature type="chain" id="PRO_5043326330" description="EGF-like domain-containing protein" evidence="1">
    <location>
        <begin position="24"/>
        <end position="203"/>
    </location>
</feature>
<accession>A0AAV1RW64</accession>
<dbReference type="AlphaFoldDB" id="A0AAV1RW64"/>
<evidence type="ECO:0008006" key="4">
    <source>
        <dbReference type="Google" id="ProtNLM"/>
    </source>
</evidence>
<protein>
    <recommendedName>
        <fullName evidence="4">EGF-like domain-containing protein</fullName>
    </recommendedName>
</protein>
<feature type="signal peptide" evidence="1">
    <location>
        <begin position="1"/>
        <end position="23"/>
    </location>
</feature>